<dbReference type="Gene3D" id="2.60.40.790">
    <property type="match status" value="1"/>
</dbReference>
<evidence type="ECO:0000313" key="5">
    <source>
        <dbReference type="EMBL" id="CAK9206481.1"/>
    </source>
</evidence>
<dbReference type="SUPFAM" id="SSF49764">
    <property type="entry name" value="HSP20-like chaperones"/>
    <property type="match status" value="1"/>
</dbReference>
<feature type="domain" description="SHSP" evidence="4">
    <location>
        <begin position="29"/>
        <end position="143"/>
    </location>
</feature>
<dbReference type="Pfam" id="PF00011">
    <property type="entry name" value="HSP20"/>
    <property type="match status" value="1"/>
</dbReference>
<name>A0ABP0TW59_9BRYO</name>
<evidence type="ECO:0000313" key="6">
    <source>
        <dbReference type="Proteomes" id="UP001497512"/>
    </source>
</evidence>
<sequence length="145" mass="16214">MEHPLFHLLSFPDELQQSLNPPAQKYVRESKARASTAMDVKEHPQSYVFVADMPGLKSADIKVQLENDNVLTITGKRKREEHGPDVKYIRMERSAGNFMRKFTLPANADKEAISAACHDGVLTVTVPKIPPPEPPRPRTIEVTVG</sequence>
<dbReference type="CDD" id="cd06464">
    <property type="entry name" value="ACD_sHsps-like"/>
    <property type="match status" value="1"/>
</dbReference>
<organism evidence="5 6">
    <name type="scientific">Sphagnum troendelagicum</name>
    <dbReference type="NCBI Taxonomy" id="128251"/>
    <lineage>
        <taxon>Eukaryota</taxon>
        <taxon>Viridiplantae</taxon>
        <taxon>Streptophyta</taxon>
        <taxon>Embryophyta</taxon>
        <taxon>Bryophyta</taxon>
        <taxon>Sphagnophytina</taxon>
        <taxon>Sphagnopsida</taxon>
        <taxon>Sphagnales</taxon>
        <taxon>Sphagnaceae</taxon>
        <taxon>Sphagnum</taxon>
    </lineage>
</organism>
<evidence type="ECO:0000256" key="1">
    <source>
        <dbReference type="ARBA" id="ARBA00023016"/>
    </source>
</evidence>
<dbReference type="PANTHER" id="PTHR11527">
    <property type="entry name" value="HEAT-SHOCK PROTEIN 20 FAMILY MEMBER"/>
    <property type="match status" value="1"/>
</dbReference>
<protein>
    <recommendedName>
        <fullName evidence="4">SHSP domain-containing protein</fullName>
    </recommendedName>
</protein>
<keyword evidence="1" id="KW-0346">Stress response</keyword>
<proteinExistence type="inferred from homology"/>
<evidence type="ECO:0000259" key="4">
    <source>
        <dbReference type="PROSITE" id="PS01031"/>
    </source>
</evidence>
<evidence type="ECO:0000256" key="3">
    <source>
        <dbReference type="RuleBase" id="RU003616"/>
    </source>
</evidence>
<gene>
    <name evidence="5" type="ORF">CSSPTR1EN2_LOCUS8370</name>
</gene>
<dbReference type="EMBL" id="OZ019907">
    <property type="protein sequence ID" value="CAK9206481.1"/>
    <property type="molecule type" value="Genomic_DNA"/>
</dbReference>
<accession>A0ABP0TW59</accession>
<reference evidence="5" key="1">
    <citation type="submission" date="2024-02" db="EMBL/GenBank/DDBJ databases">
        <authorList>
            <consortium name="ELIXIR-Norway"/>
            <consortium name="Elixir Norway"/>
        </authorList>
    </citation>
    <scope>NUCLEOTIDE SEQUENCE</scope>
</reference>
<dbReference type="InterPro" id="IPR031107">
    <property type="entry name" value="Small_HSP"/>
</dbReference>
<dbReference type="Proteomes" id="UP001497512">
    <property type="component" value="Chromosome 15"/>
</dbReference>
<dbReference type="InterPro" id="IPR002068">
    <property type="entry name" value="A-crystallin/Hsp20_dom"/>
</dbReference>
<comment type="similarity">
    <text evidence="2 3">Belongs to the small heat shock protein (HSP20) family.</text>
</comment>
<evidence type="ECO:0000256" key="2">
    <source>
        <dbReference type="PROSITE-ProRule" id="PRU00285"/>
    </source>
</evidence>
<keyword evidence="6" id="KW-1185">Reference proteome</keyword>
<dbReference type="PROSITE" id="PS01031">
    <property type="entry name" value="SHSP"/>
    <property type="match status" value="1"/>
</dbReference>
<dbReference type="InterPro" id="IPR008978">
    <property type="entry name" value="HSP20-like_chaperone"/>
</dbReference>